<dbReference type="SUPFAM" id="SSF53328">
    <property type="entry name" value="Formyltransferase"/>
    <property type="match status" value="1"/>
</dbReference>
<dbReference type="PROSITE" id="PS00373">
    <property type="entry name" value="GART"/>
    <property type="match status" value="1"/>
</dbReference>
<name>A0A916X0Y2_9HYPH</name>
<gene>
    <name evidence="2" type="ORF">GCM10011316_16790</name>
</gene>
<dbReference type="OrthoDB" id="5355061at2"/>
<accession>A0A916X0Y2</accession>
<dbReference type="Gene3D" id="3.40.50.170">
    <property type="entry name" value="Formyl transferase, N-terminal domain"/>
    <property type="match status" value="1"/>
</dbReference>
<dbReference type="RefSeq" id="WP_150495603.1">
    <property type="nucleotide sequence ID" value="NZ_BMFA01000004.1"/>
</dbReference>
<evidence type="ECO:0000313" key="3">
    <source>
        <dbReference type="Proteomes" id="UP000605148"/>
    </source>
</evidence>
<comment type="caution">
    <text evidence="2">The sequence shown here is derived from an EMBL/GenBank/DDBJ whole genome shotgun (WGS) entry which is preliminary data.</text>
</comment>
<evidence type="ECO:0000313" key="2">
    <source>
        <dbReference type="EMBL" id="GGB45395.1"/>
    </source>
</evidence>
<organism evidence="2 3">
    <name type="scientific">Roseibium aquae</name>
    <dbReference type="NCBI Taxonomy" id="1323746"/>
    <lineage>
        <taxon>Bacteria</taxon>
        <taxon>Pseudomonadati</taxon>
        <taxon>Pseudomonadota</taxon>
        <taxon>Alphaproteobacteria</taxon>
        <taxon>Hyphomicrobiales</taxon>
        <taxon>Stappiaceae</taxon>
        <taxon>Roseibium</taxon>
    </lineage>
</organism>
<feature type="domain" description="Formyl transferase N-terminal" evidence="1">
    <location>
        <begin position="59"/>
        <end position="193"/>
    </location>
</feature>
<dbReference type="AlphaFoldDB" id="A0A916X0Y2"/>
<evidence type="ECO:0000259" key="1">
    <source>
        <dbReference type="Pfam" id="PF00551"/>
    </source>
</evidence>
<dbReference type="InterPro" id="IPR001555">
    <property type="entry name" value="GART_AS"/>
</dbReference>
<sequence length="265" mass="29540">MSICLITGSHPRHLFLARELIRTGTVCAWIMEEREAFVPEPPPGLAPDLAGLFNHHFAERDRIEQLVFTRAGGPDKTPDFVVGTSGLNDPETIAFARNSGPQLVVSYGCSKLSEGFLRTVGCRFWNVHGGLSPDYRGVATHFWPSYFLEPQMTGVTLHETTDFLDSGALILTTSAPMTRGDSLHRLAARNIEHFAEVFCRSVRGLDFASLPDGKPQKKYGKAFLSGDWRPEHLRLIYEVHDDRIVDHVLDGKLTGRVPRLMSVLD</sequence>
<dbReference type="Pfam" id="PF00551">
    <property type="entry name" value="Formyl_trans_N"/>
    <property type="match status" value="1"/>
</dbReference>
<dbReference type="InterPro" id="IPR002376">
    <property type="entry name" value="Formyl_transf_N"/>
</dbReference>
<reference evidence="2" key="2">
    <citation type="submission" date="2020-09" db="EMBL/GenBank/DDBJ databases">
        <authorList>
            <person name="Sun Q."/>
            <person name="Zhou Y."/>
        </authorList>
    </citation>
    <scope>NUCLEOTIDE SEQUENCE</scope>
    <source>
        <strain evidence="2">CGMCC 1.12426</strain>
    </source>
</reference>
<reference evidence="2" key="1">
    <citation type="journal article" date="2014" name="Int. J. Syst. Evol. Microbiol.">
        <title>Complete genome sequence of Corynebacterium casei LMG S-19264T (=DSM 44701T), isolated from a smear-ripened cheese.</title>
        <authorList>
            <consortium name="US DOE Joint Genome Institute (JGI-PGF)"/>
            <person name="Walter F."/>
            <person name="Albersmeier A."/>
            <person name="Kalinowski J."/>
            <person name="Ruckert C."/>
        </authorList>
    </citation>
    <scope>NUCLEOTIDE SEQUENCE</scope>
    <source>
        <strain evidence="2">CGMCC 1.12426</strain>
    </source>
</reference>
<dbReference type="Proteomes" id="UP000605148">
    <property type="component" value="Unassembled WGS sequence"/>
</dbReference>
<keyword evidence="3" id="KW-1185">Reference proteome</keyword>
<proteinExistence type="predicted"/>
<dbReference type="EMBL" id="BMFA01000004">
    <property type="protein sequence ID" value="GGB45395.1"/>
    <property type="molecule type" value="Genomic_DNA"/>
</dbReference>
<protein>
    <recommendedName>
        <fullName evidence="1">Formyl transferase N-terminal domain-containing protein</fullName>
    </recommendedName>
</protein>
<dbReference type="InterPro" id="IPR036477">
    <property type="entry name" value="Formyl_transf_N_sf"/>
</dbReference>